<feature type="compositionally biased region" description="Polar residues" evidence="1">
    <location>
        <begin position="56"/>
        <end position="68"/>
    </location>
</feature>
<keyword evidence="3" id="KW-1185">Reference proteome</keyword>
<gene>
    <name evidence="2" type="ORF">ASIM_LOCUS7716</name>
</gene>
<feature type="compositionally biased region" description="Polar residues" evidence="1">
    <location>
        <begin position="84"/>
        <end position="94"/>
    </location>
</feature>
<name>A0A3P6PA15_ANISI</name>
<feature type="compositionally biased region" description="Low complexity" evidence="1">
    <location>
        <begin position="114"/>
        <end position="123"/>
    </location>
</feature>
<feature type="compositionally biased region" description="Low complexity" evidence="1">
    <location>
        <begin position="41"/>
        <end position="54"/>
    </location>
</feature>
<dbReference type="Proteomes" id="UP000267096">
    <property type="component" value="Unassembled WGS sequence"/>
</dbReference>
<proteinExistence type="predicted"/>
<feature type="compositionally biased region" description="Polar residues" evidence="1">
    <location>
        <begin position="22"/>
        <end position="38"/>
    </location>
</feature>
<feature type="compositionally biased region" description="Polar residues" evidence="1">
    <location>
        <begin position="1"/>
        <end position="14"/>
    </location>
</feature>
<organism evidence="2 3">
    <name type="scientific">Anisakis simplex</name>
    <name type="common">Herring worm</name>
    <dbReference type="NCBI Taxonomy" id="6269"/>
    <lineage>
        <taxon>Eukaryota</taxon>
        <taxon>Metazoa</taxon>
        <taxon>Ecdysozoa</taxon>
        <taxon>Nematoda</taxon>
        <taxon>Chromadorea</taxon>
        <taxon>Rhabditida</taxon>
        <taxon>Spirurina</taxon>
        <taxon>Ascaridomorpha</taxon>
        <taxon>Ascaridoidea</taxon>
        <taxon>Anisakidae</taxon>
        <taxon>Anisakis</taxon>
        <taxon>Anisakis simplex complex</taxon>
    </lineage>
</organism>
<evidence type="ECO:0000256" key="1">
    <source>
        <dbReference type="SAM" id="MobiDB-lite"/>
    </source>
</evidence>
<dbReference type="AlphaFoldDB" id="A0A3P6PA15"/>
<feature type="compositionally biased region" description="Polar residues" evidence="1">
    <location>
        <begin position="148"/>
        <end position="166"/>
    </location>
</feature>
<reference evidence="2 3" key="1">
    <citation type="submission" date="2018-11" db="EMBL/GenBank/DDBJ databases">
        <authorList>
            <consortium name="Pathogen Informatics"/>
        </authorList>
    </citation>
    <scope>NUCLEOTIDE SEQUENCE [LARGE SCALE GENOMIC DNA]</scope>
</reference>
<sequence length="166" mass="16653">MNGSEVATNGTGQESMKKEASETSLANSVASSDSQQPDATPPAAEASSQQAPATDSKPSQKTPQQGSESSDDTLKDEPMDCSMPPSTTVLSAETTKPFGSDSSETSKMEIVTESSGMSSGTSGVEHVSGENGKSEGGSLQPHAAASDGSISESSDTLAGVKSSVTN</sequence>
<feature type="non-terminal residue" evidence="2">
    <location>
        <position position="166"/>
    </location>
</feature>
<feature type="region of interest" description="Disordered" evidence="1">
    <location>
        <begin position="1"/>
        <end position="166"/>
    </location>
</feature>
<protein>
    <submittedName>
        <fullName evidence="2">Uncharacterized protein</fullName>
    </submittedName>
</protein>
<dbReference type="EMBL" id="UYRR01019294">
    <property type="protein sequence ID" value="VDK29887.1"/>
    <property type="molecule type" value="Genomic_DNA"/>
</dbReference>
<accession>A0A3P6PA15</accession>
<evidence type="ECO:0000313" key="2">
    <source>
        <dbReference type="EMBL" id="VDK29887.1"/>
    </source>
</evidence>
<evidence type="ECO:0000313" key="3">
    <source>
        <dbReference type="Proteomes" id="UP000267096"/>
    </source>
</evidence>